<dbReference type="Gene3D" id="3.10.450.50">
    <property type="match status" value="1"/>
</dbReference>
<dbReference type="SUPFAM" id="SSF54427">
    <property type="entry name" value="NTF2-like"/>
    <property type="match status" value="1"/>
</dbReference>
<protein>
    <submittedName>
        <fullName evidence="3">Phenazine biosynthesis protein A/B</fullName>
    </submittedName>
</protein>
<proteinExistence type="inferred from homology"/>
<organism evidence="3 4">
    <name type="scientific">Corynebacterium mustelae</name>
    <dbReference type="NCBI Taxonomy" id="571915"/>
    <lineage>
        <taxon>Bacteria</taxon>
        <taxon>Bacillati</taxon>
        <taxon>Actinomycetota</taxon>
        <taxon>Actinomycetes</taxon>
        <taxon>Mycobacteriales</taxon>
        <taxon>Corynebacteriaceae</taxon>
        <taxon>Corynebacterium</taxon>
    </lineage>
</organism>
<evidence type="ECO:0000313" key="4">
    <source>
        <dbReference type="Proteomes" id="UP000035199"/>
    </source>
</evidence>
<dbReference type="RefSeq" id="WP_047263079.1">
    <property type="nucleotide sequence ID" value="NZ_CP011542.1"/>
</dbReference>
<comment type="similarity">
    <text evidence="1">Belongs to the PhzA/PhzB family.</text>
</comment>
<dbReference type="Proteomes" id="UP000035199">
    <property type="component" value="Chromosome"/>
</dbReference>
<evidence type="ECO:0000256" key="1">
    <source>
        <dbReference type="ARBA" id="ARBA00009377"/>
    </source>
</evidence>
<dbReference type="GO" id="GO:0017000">
    <property type="term" value="P:antibiotic biosynthetic process"/>
    <property type="evidence" value="ECO:0007669"/>
    <property type="project" value="UniProtKB-KW"/>
</dbReference>
<dbReference type="KEGG" id="cmv:CMUST_14540"/>
<evidence type="ECO:0000256" key="2">
    <source>
        <dbReference type="ARBA" id="ARBA00023194"/>
    </source>
</evidence>
<sequence>MTTNVEKVRKYLSNDPEDRRQRPYLFAEDGSAGLYTTDSDAVVTTGRHKLLEHAEWSLKSFPDWEWFNIRIIETTDPDEIWAECDGKGTINYPAYGPRYYENHFLHAFKFENGLIVEQREFMNPVKQLQALGMNVPRIDRGDIPKDK</sequence>
<name>A0A0G3H1D2_9CORY</name>
<keyword evidence="2" id="KW-0045">Antibiotic biosynthesis</keyword>
<dbReference type="AlphaFoldDB" id="A0A0G3H1D2"/>
<dbReference type="EMBL" id="CP011542">
    <property type="protein sequence ID" value="AKK07201.1"/>
    <property type="molecule type" value="Genomic_DNA"/>
</dbReference>
<dbReference type="Pfam" id="PF03284">
    <property type="entry name" value="PHZA_PHZB"/>
    <property type="match status" value="1"/>
</dbReference>
<dbReference type="InterPro" id="IPR004964">
    <property type="entry name" value="PhzA_PhzB"/>
</dbReference>
<keyword evidence="4" id="KW-1185">Reference proteome</keyword>
<reference evidence="3 4" key="1">
    <citation type="journal article" date="2015" name="Genome Announc.">
        <title>Complete Genome Sequence of the Type Strain Corynebacterium mustelae DSM 45274, Isolated from Various Tissues of a Male Ferret with Lethal Sepsis.</title>
        <authorList>
            <person name="Ruckert C."/>
            <person name="Eimer J."/>
            <person name="Winkler A."/>
            <person name="Tauch A."/>
        </authorList>
    </citation>
    <scope>NUCLEOTIDE SEQUENCE [LARGE SCALE GENOMIC DNA]</scope>
    <source>
        <strain evidence="3 4">DSM 45274</strain>
    </source>
</reference>
<accession>A0A0G3H1D2</accession>
<gene>
    <name evidence="3" type="ORF">CMUST_14540</name>
</gene>
<dbReference type="STRING" id="571915.CMUST_14540"/>
<dbReference type="InterPro" id="IPR032710">
    <property type="entry name" value="NTF2-like_dom_sf"/>
</dbReference>
<dbReference type="OrthoDB" id="8479735at2"/>
<reference evidence="4" key="2">
    <citation type="submission" date="2015-05" db="EMBL/GenBank/DDBJ databases">
        <title>Complete genome sequence of Corynebacterium mustelae DSM 45274, isolated from various tissues of a male ferret with lethal sepsis.</title>
        <authorList>
            <person name="Ruckert C."/>
            <person name="Albersmeier A."/>
            <person name="Winkler A."/>
            <person name="Tauch A."/>
        </authorList>
    </citation>
    <scope>NUCLEOTIDE SEQUENCE [LARGE SCALE GENOMIC DNA]</scope>
    <source>
        <strain evidence="4">DSM 45274</strain>
    </source>
</reference>
<evidence type="ECO:0000313" key="3">
    <source>
        <dbReference type="EMBL" id="AKK07201.1"/>
    </source>
</evidence>
<dbReference type="PATRIC" id="fig|571915.4.peg.3123"/>